<comment type="caution">
    <text evidence="1">The sequence shown here is derived from an EMBL/GenBank/DDBJ whole genome shotgun (WGS) entry which is preliminary data.</text>
</comment>
<dbReference type="EMBL" id="QGKY02000190">
    <property type="protein sequence ID" value="KAF2590712.1"/>
    <property type="molecule type" value="Genomic_DNA"/>
</dbReference>
<name>A0A8S9K9E5_BRACR</name>
<gene>
    <name evidence="1" type="ORF">F2Q70_00039375</name>
</gene>
<protein>
    <submittedName>
        <fullName evidence="1">Uncharacterized protein</fullName>
    </submittedName>
</protein>
<proteinExistence type="predicted"/>
<evidence type="ECO:0000313" key="1">
    <source>
        <dbReference type="EMBL" id="KAF2590712.1"/>
    </source>
</evidence>
<accession>A0A8S9K9E5</accession>
<sequence>MSVYNKVGASAMRTVGEFFSSNNLRPHNLVESQLGITKTESCLIALSAKFALKKFSSCASHLGLVIYSLQGWFELPSSTFKPS</sequence>
<dbReference type="AlphaFoldDB" id="A0A8S9K9E5"/>
<reference evidence="1" key="1">
    <citation type="submission" date="2019-12" db="EMBL/GenBank/DDBJ databases">
        <title>Genome sequencing and annotation of Brassica cretica.</title>
        <authorList>
            <person name="Studholme D.J."/>
            <person name="Sarris P.F."/>
        </authorList>
    </citation>
    <scope>NUCLEOTIDE SEQUENCE</scope>
    <source>
        <strain evidence="1">PFS-102/07</strain>
        <tissue evidence="1">Leaf</tissue>
    </source>
</reference>
<organism evidence="1">
    <name type="scientific">Brassica cretica</name>
    <name type="common">Mustard</name>
    <dbReference type="NCBI Taxonomy" id="69181"/>
    <lineage>
        <taxon>Eukaryota</taxon>
        <taxon>Viridiplantae</taxon>
        <taxon>Streptophyta</taxon>
        <taxon>Embryophyta</taxon>
        <taxon>Tracheophyta</taxon>
        <taxon>Spermatophyta</taxon>
        <taxon>Magnoliopsida</taxon>
        <taxon>eudicotyledons</taxon>
        <taxon>Gunneridae</taxon>
        <taxon>Pentapetalae</taxon>
        <taxon>rosids</taxon>
        <taxon>malvids</taxon>
        <taxon>Brassicales</taxon>
        <taxon>Brassicaceae</taxon>
        <taxon>Brassiceae</taxon>
        <taxon>Brassica</taxon>
    </lineage>
</organism>